<feature type="compositionally biased region" description="Basic residues" evidence="6">
    <location>
        <begin position="147"/>
        <end position="160"/>
    </location>
</feature>
<keyword evidence="9" id="KW-1185">Reference proteome</keyword>
<comment type="subcellular location">
    <subcellularLocation>
        <location evidence="1 5">Cytoplasm</location>
    </subcellularLocation>
</comment>
<feature type="region of interest" description="Disordered" evidence="6">
    <location>
        <begin position="136"/>
        <end position="160"/>
    </location>
</feature>
<dbReference type="SUPFAM" id="SSF69737">
    <property type="entry name" value="Urease metallochaperone UreE, C-terminal domain"/>
    <property type="match status" value="1"/>
</dbReference>
<comment type="caution">
    <text evidence="8">The sequence shown here is derived from an EMBL/GenBank/DDBJ whole genome shotgun (WGS) entry which is preliminary data.</text>
</comment>
<evidence type="ECO:0000256" key="3">
    <source>
        <dbReference type="ARBA" id="ARBA00022596"/>
    </source>
</evidence>
<name>A0A084U535_9HYPH</name>
<evidence type="ECO:0000256" key="5">
    <source>
        <dbReference type="HAMAP-Rule" id="MF_00822"/>
    </source>
</evidence>
<keyword evidence="2 5" id="KW-0963">Cytoplasm</keyword>
<dbReference type="Gene3D" id="3.30.70.790">
    <property type="entry name" value="UreE, C-terminal domain"/>
    <property type="match status" value="1"/>
</dbReference>
<gene>
    <name evidence="5 8" type="primary">ureE</name>
    <name evidence="8" type="ORF">EL18_03281</name>
</gene>
<dbReference type="HAMAP" id="MF_00822">
    <property type="entry name" value="UreE"/>
    <property type="match status" value="1"/>
</dbReference>
<protein>
    <recommendedName>
        <fullName evidence="5">Urease accessory protein UreE</fullName>
    </recommendedName>
</protein>
<dbReference type="Pfam" id="PF02814">
    <property type="entry name" value="UreE_N"/>
    <property type="match status" value="1"/>
</dbReference>
<dbReference type="PATRIC" id="fig|472175.3.peg.3278"/>
<keyword evidence="4 5" id="KW-0143">Chaperone</keyword>
<dbReference type="OrthoDB" id="9802215at2"/>
<evidence type="ECO:0000256" key="6">
    <source>
        <dbReference type="SAM" id="MobiDB-lite"/>
    </source>
</evidence>
<dbReference type="Gene3D" id="2.60.260.20">
    <property type="entry name" value="Urease metallochaperone UreE, N-terminal domain"/>
    <property type="match status" value="1"/>
</dbReference>
<dbReference type="RefSeq" id="WP_036486646.1">
    <property type="nucleotide sequence ID" value="NZ_JMQM01000003.1"/>
</dbReference>
<dbReference type="InterPro" id="IPR004029">
    <property type="entry name" value="UreE_N"/>
</dbReference>
<dbReference type="PIRSF" id="PIRSF036402">
    <property type="entry name" value="Ureas_acces_UreE"/>
    <property type="match status" value="1"/>
</dbReference>
<dbReference type="AlphaFoldDB" id="A0A084U535"/>
<dbReference type="Proteomes" id="UP000053675">
    <property type="component" value="Unassembled WGS sequence"/>
</dbReference>
<evidence type="ECO:0000256" key="2">
    <source>
        <dbReference type="ARBA" id="ARBA00022490"/>
    </source>
</evidence>
<evidence type="ECO:0000313" key="9">
    <source>
        <dbReference type="Proteomes" id="UP000053675"/>
    </source>
</evidence>
<dbReference type="Pfam" id="PF05194">
    <property type="entry name" value="UreE_C"/>
    <property type="match status" value="1"/>
</dbReference>
<comment type="function">
    <text evidence="5">Involved in urease metallocenter assembly. Binds nickel. Probably functions as a nickel donor during metallocenter assembly.</text>
</comment>
<dbReference type="SUPFAM" id="SSF69287">
    <property type="entry name" value="Urease metallochaperone UreE, N-terminal domain"/>
    <property type="match status" value="1"/>
</dbReference>
<organism evidence="8 9">
    <name type="scientific">Nitratireductor basaltis</name>
    <dbReference type="NCBI Taxonomy" id="472175"/>
    <lineage>
        <taxon>Bacteria</taxon>
        <taxon>Pseudomonadati</taxon>
        <taxon>Pseudomonadota</taxon>
        <taxon>Alphaproteobacteria</taxon>
        <taxon>Hyphomicrobiales</taxon>
        <taxon>Phyllobacteriaceae</taxon>
        <taxon>Nitratireductor</taxon>
    </lineage>
</organism>
<accession>A0A084U535</accession>
<evidence type="ECO:0000256" key="1">
    <source>
        <dbReference type="ARBA" id="ARBA00004496"/>
    </source>
</evidence>
<feature type="domain" description="UreE urease accessory N-terminal" evidence="7">
    <location>
        <begin position="3"/>
        <end position="64"/>
    </location>
</feature>
<comment type="similarity">
    <text evidence="5">Belongs to the UreE family.</text>
</comment>
<dbReference type="eggNOG" id="COG2371">
    <property type="taxonomic scope" value="Bacteria"/>
</dbReference>
<dbReference type="EMBL" id="JMQM01000003">
    <property type="protein sequence ID" value="KFB08071.1"/>
    <property type="molecule type" value="Genomic_DNA"/>
</dbReference>
<proteinExistence type="inferred from homology"/>
<dbReference type="GO" id="GO:0006457">
    <property type="term" value="P:protein folding"/>
    <property type="evidence" value="ECO:0007669"/>
    <property type="project" value="InterPro"/>
</dbReference>
<dbReference type="GO" id="GO:0019627">
    <property type="term" value="P:urea metabolic process"/>
    <property type="evidence" value="ECO:0007669"/>
    <property type="project" value="InterPro"/>
</dbReference>
<dbReference type="GO" id="GO:0005737">
    <property type="term" value="C:cytoplasm"/>
    <property type="evidence" value="ECO:0007669"/>
    <property type="project" value="UniProtKB-SubCell"/>
</dbReference>
<reference evidence="8 9" key="1">
    <citation type="submission" date="2014-05" db="EMBL/GenBank/DDBJ databases">
        <title>Draft Genome Sequence of Nitratireductor basaltis Strain UMTGB225, A Marine Bacterium Isolated from Green Barrel Tunicate.</title>
        <authorList>
            <person name="Gan H.Y."/>
        </authorList>
    </citation>
    <scope>NUCLEOTIDE SEQUENCE [LARGE SCALE GENOMIC DNA]</scope>
    <source>
        <strain evidence="8 9">UMTGB225</strain>
    </source>
</reference>
<dbReference type="InterPro" id="IPR036118">
    <property type="entry name" value="UreE_N_sf"/>
</dbReference>
<keyword evidence="3 5" id="KW-0533">Nickel</keyword>
<dbReference type="GO" id="GO:0065003">
    <property type="term" value="P:protein-containing complex assembly"/>
    <property type="evidence" value="ECO:0007669"/>
    <property type="project" value="InterPro"/>
</dbReference>
<evidence type="ECO:0000256" key="4">
    <source>
        <dbReference type="ARBA" id="ARBA00023186"/>
    </source>
</evidence>
<dbReference type="GO" id="GO:0051082">
    <property type="term" value="F:unfolded protein binding"/>
    <property type="evidence" value="ECO:0007669"/>
    <property type="project" value="UniProtKB-UniRule"/>
</dbReference>
<dbReference type="CDD" id="cd00571">
    <property type="entry name" value="UreE"/>
    <property type="match status" value="1"/>
</dbReference>
<sequence>MIRAASVTRVFEQAIDTITLDETERHRRRMAMRSDGGIDFLLDLSEAKLLSDGDGLELEDGRVIAVREKAEALYEVRARDAKHLVVLAWQIGNRHLPAEVHEDRIYIRRDHVIRDMLIGLGATVLDVERAFAPEKGAYHSGMPGGHAHNHHHHHVHAHHD</sequence>
<evidence type="ECO:0000259" key="7">
    <source>
        <dbReference type="SMART" id="SM00988"/>
    </source>
</evidence>
<evidence type="ECO:0000313" key="8">
    <source>
        <dbReference type="EMBL" id="KFB08071.1"/>
    </source>
</evidence>
<dbReference type="InterPro" id="IPR007864">
    <property type="entry name" value="UreE_C_dom"/>
</dbReference>
<dbReference type="GO" id="GO:0016151">
    <property type="term" value="F:nickel cation binding"/>
    <property type="evidence" value="ECO:0007669"/>
    <property type="project" value="UniProtKB-UniRule"/>
</dbReference>
<dbReference type="STRING" id="472175.EL18_03281"/>
<dbReference type="SMART" id="SM00988">
    <property type="entry name" value="UreE_N"/>
    <property type="match status" value="1"/>
</dbReference>
<dbReference type="InterPro" id="IPR012406">
    <property type="entry name" value="UreE"/>
</dbReference>